<dbReference type="AlphaFoldDB" id="A0A448WJP0"/>
<evidence type="ECO:0000313" key="1">
    <source>
        <dbReference type="EMBL" id="VEL13404.1"/>
    </source>
</evidence>
<protein>
    <submittedName>
        <fullName evidence="1">Uncharacterized protein</fullName>
    </submittedName>
</protein>
<keyword evidence="2" id="KW-1185">Reference proteome</keyword>
<sequence>MKNRRRCYRRAGLAARRQAANTLRKTSARIFTARRCRVIRIHTSSDLCTTICIYSSLLLASVGNCASRESLVNAKHTSTNVSAEWCISPWHDIKWQALADFGTSSVGGLMMVVRRFEQTRKYGRT</sequence>
<gene>
    <name evidence="1" type="ORF">PXEA_LOCUS6844</name>
</gene>
<dbReference type="Proteomes" id="UP000784294">
    <property type="component" value="Unassembled WGS sequence"/>
</dbReference>
<accession>A0A448WJP0</accession>
<organism evidence="1 2">
    <name type="scientific">Protopolystoma xenopodis</name>
    <dbReference type="NCBI Taxonomy" id="117903"/>
    <lineage>
        <taxon>Eukaryota</taxon>
        <taxon>Metazoa</taxon>
        <taxon>Spiralia</taxon>
        <taxon>Lophotrochozoa</taxon>
        <taxon>Platyhelminthes</taxon>
        <taxon>Monogenea</taxon>
        <taxon>Polyopisthocotylea</taxon>
        <taxon>Polystomatidea</taxon>
        <taxon>Polystomatidae</taxon>
        <taxon>Protopolystoma</taxon>
    </lineage>
</organism>
<evidence type="ECO:0000313" key="2">
    <source>
        <dbReference type="Proteomes" id="UP000784294"/>
    </source>
</evidence>
<reference evidence="1" key="1">
    <citation type="submission" date="2018-11" db="EMBL/GenBank/DDBJ databases">
        <authorList>
            <consortium name="Pathogen Informatics"/>
        </authorList>
    </citation>
    <scope>NUCLEOTIDE SEQUENCE</scope>
</reference>
<name>A0A448WJP0_9PLAT</name>
<proteinExistence type="predicted"/>
<comment type="caution">
    <text evidence="1">The sequence shown here is derived from an EMBL/GenBank/DDBJ whole genome shotgun (WGS) entry which is preliminary data.</text>
</comment>
<dbReference type="EMBL" id="CAAALY010017672">
    <property type="protein sequence ID" value="VEL13404.1"/>
    <property type="molecule type" value="Genomic_DNA"/>
</dbReference>